<proteinExistence type="predicted"/>
<dbReference type="STRING" id="1499967.U27_00495"/>
<protein>
    <submittedName>
        <fullName evidence="1">FdxN element excision controlling factor protein</fullName>
    </submittedName>
</protein>
<evidence type="ECO:0000313" key="2">
    <source>
        <dbReference type="Proteomes" id="UP000030661"/>
    </source>
</evidence>
<name>A0A081C7P3_VECG1</name>
<gene>
    <name evidence="1" type="ORF">U27_00495</name>
</gene>
<dbReference type="AlphaFoldDB" id="A0A081C7P3"/>
<dbReference type="CDD" id="cd16382">
    <property type="entry name" value="XisI-like"/>
    <property type="match status" value="1"/>
</dbReference>
<evidence type="ECO:0000313" key="1">
    <source>
        <dbReference type="EMBL" id="GAK60598.1"/>
    </source>
</evidence>
<dbReference type="Pfam" id="PF08869">
    <property type="entry name" value="XisI"/>
    <property type="match status" value="1"/>
</dbReference>
<dbReference type="HOGENOM" id="CLU_149829_1_0_0"/>
<dbReference type="SUPFAM" id="SSF143847">
    <property type="entry name" value="XisI-like"/>
    <property type="match status" value="1"/>
</dbReference>
<keyword evidence="2" id="KW-1185">Reference proteome</keyword>
<reference evidence="1" key="1">
    <citation type="journal article" date="2015" name="PeerJ">
        <title>First genomic representation of candidate bacterial phylum KSB3 points to enhanced environmental sensing as a trigger of wastewater bulking.</title>
        <authorList>
            <person name="Sekiguchi Y."/>
            <person name="Ohashi A."/>
            <person name="Parks D.H."/>
            <person name="Yamauchi T."/>
            <person name="Tyson G.W."/>
            <person name="Hugenholtz P."/>
        </authorList>
    </citation>
    <scope>NUCLEOTIDE SEQUENCE [LARGE SCALE GENOMIC DNA]</scope>
</reference>
<dbReference type="eggNOG" id="ENOG5032T70">
    <property type="taxonomic scope" value="Bacteria"/>
</dbReference>
<dbReference type="Proteomes" id="UP000030661">
    <property type="component" value="Unassembled WGS sequence"/>
</dbReference>
<dbReference type="InterPro" id="IPR014968">
    <property type="entry name" value="XisI"/>
</dbReference>
<organism evidence="1">
    <name type="scientific">Vecturithrix granuli</name>
    <dbReference type="NCBI Taxonomy" id="1499967"/>
    <lineage>
        <taxon>Bacteria</taxon>
        <taxon>Candidatus Moduliflexota</taxon>
        <taxon>Candidatus Vecturitrichia</taxon>
        <taxon>Candidatus Vecturitrichales</taxon>
        <taxon>Candidatus Vecturitrichaceae</taxon>
        <taxon>Candidatus Vecturithrix</taxon>
    </lineage>
</organism>
<accession>A0A081C7P3</accession>
<dbReference type="Gene3D" id="3.30.310.110">
    <property type="entry name" value="XisI-like"/>
    <property type="match status" value="1"/>
</dbReference>
<dbReference type="EMBL" id="DF820474">
    <property type="protein sequence ID" value="GAK60598.1"/>
    <property type="molecule type" value="Genomic_DNA"/>
</dbReference>
<sequence>MADIVIYRETIRKYLQDYANLVASSALETEQAIETEVVFDTEHDHYQLVNVGWQDEHRIYGCVVHIDIKDDKLWIQHNGTELPVAEDLARLGIPKDHIVLGFQAPIRRQYSDFAVN</sequence>
<dbReference type="InterPro" id="IPR035943">
    <property type="entry name" value="XisI-like_sf"/>
</dbReference>